<gene>
    <name evidence="2" type="ORF">EDB95_0426</name>
</gene>
<proteinExistence type="predicted"/>
<comment type="caution">
    <text evidence="2">The sequence shown here is derived from an EMBL/GenBank/DDBJ whole genome shotgun (WGS) entry which is preliminary data.</text>
</comment>
<evidence type="ECO:0000313" key="3">
    <source>
        <dbReference type="Proteomes" id="UP000294498"/>
    </source>
</evidence>
<dbReference type="EMBL" id="SODV01000001">
    <property type="protein sequence ID" value="TDW99416.1"/>
    <property type="molecule type" value="Genomic_DNA"/>
</dbReference>
<dbReference type="InterPro" id="IPR023614">
    <property type="entry name" value="Porin_dom_sf"/>
</dbReference>
<sequence length="421" mass="47519">MRKYVLIALLAVIHQADAQIDSSLLKTPAPSDTVRHLLNMDAIYNRPFLQLGKSPVSIGGYFESNWQYMSTSGITVGNQFQFRRFSLFVASTISKHIKFLSEIEYENDPQGDADQSSGGEFEVEYAALDIEFHPLLNLRGGMIVNPIGAFNQNHDGPKWEFTDRPIAMSQMLPATWNNTGFGLYGRQYKNHWMYGYEFYLTGGFNDSIIDNAQGKTYLPAAKSNASRFTTSASGEPMYTGKISLRHDKIGELGLSFMSDVYNTWRIEGAPVDDKRHVHVFDADFNTTLPRLHTNIITEWAWVFVQLPPDYTPEYSNKQFGGFIDVVQPIFRGRILDWKDASINLAVRGEYVDWNVGRFAATGTRMYNDLWSIMPALSFRPTAQTVLRFNYRHQVARDITGSTIGATIGTTAGFSVGLSTYF</sequence>
<dbReference type="Gene3D" id="2.40.160.10">
    <property type="entry name" value="Porin"/>
    <property type="match status" value="1"/>
</dbReference>
<dbReference type="SUPFAM" id="SSF56935">
    <property type="entry name" value="Porins"/>
    <property type="match status" value="1"/>
</dbReference>
<keyword evidence="1" id="KW-0732">Signal</keyword>
<accession>A0A4R8DQ45</accession>
<evidence type="ECO:0000256" key="1">
    <source>
        <dbReference type="SAM" id="SignalP"/>
    </source>
</evidence>
<protein>
    <recommendedName>
        <fullName evidence="4">Phosphate-selective porin O/P</fullName>
    </recommendedName>
</protein>
<dbReference type="AlphaFoldDB" id="A0A4R8DQ45"/>
<reference evidence="2 3" key="1">
    <citation type="submission" date="2019-03" db="EMBL/GenBank/DDBJ databases">
        <title>Genomic Encyclopedia of Type Strains, Phase IV (KMG-IV): sequencing the most valuable type-strain genomes for metagenomic binning, comparative biology and taxonomic classification.</title>
        <authorList>
            <person name="Goeker M."/>
        </authorList>
    </citation>
    <scope>NUCLEOTIDE SEQUENCE [LARGE SCALE GENOMIC DNA]</scope>
    <source>
        <strain evidence="2 3">DSM 100059</strain>
    </source>
</reference>
<keyword evidence="3" id="KW-1185">Reference proteome</keyword>
<name>A0A4R8DQ45_9BACT</name>
<dbReference type="Proteomes" id="UP000294498">
    <property type="component" value="Unassembled WGS sequence"/>
</dbReference>
<feature type="signal peptide" evidence="1">
    <location>
        <begin position="1"/>
        <end position="18"/>
    </location>
</feature>
<dbReference type="OrthoDB" id="9768080at2"/>
<feature type="chain" id="PRO_5020435073" description="Phosphate-selective porin O/P" evidence="1">
    <location>
        <begin position="19"/>
        <end position="421"/>
    </location>
</feature>
<dbReference type="RefSeq" id="WP_133990097.1">
    <property type="nucleotide sequence ID" value="NZ_SODV01000001.1"/>
</dbReference>
<organism evidence="2 3">
    <name type="scientific">Dinghuibacter silviterrae</name>
    <dbReference type="NCBI Taxonomy" id="1539049"/>
    <lineage>
        <taxon>Bacteria</taxon>
        <taxon>Pseudomonadati</taxon>
        <taxon>Bacteroidota</taxon>
        <taxon>Chitinophagia</taxon>
        <taxon>Chitinophagales</taxon>
        <taxon>Chitinophagaceae</taxon>
        <taxon>Dinghuibacter</taxon>
    </lineage>
</organism>
<evidence type="ECO:0000313" key="2">
    <source>
        <dbReference type="EMBL" id="TDW99416.1"/>
    </source>
</evidence>
<evidence type="ECO:0008006" key="4">
    <source>
        <dbReference type="Google" id="ProtNLM"/>
    </source>
</evidence>